<reference evidence="5 6" key="1">
    <citation type="journal article" date="2019" name="Int. J. Syst. Evol. Microbiol.">
        <title>The Global Catalogue of Microorganisms (GCM) 10K type strain sequencing project: providing services to taxonomists for standard genome sequencing and annotation.</title>
        <authorList>
            <consortium name="The Broad Institute Genomics Platform"/>
            <consortium name="The Broad Institute Genome Sequencing Center for Infectious Disease"/>
            <person name="Wu L."/>
            <person name="Ma J."/>
        </authorList>
    </citation>
    <scope>NUCLEOTIDE SEQUENCE [LARGE SCALE GENOMIC DNA]</scope>
    <source>
        <strain evidence="5 6">JCM 10425</strain>
    </source>
</reference>
<evidence type="ECO:0000313" key="6">
    <source>
        <dbReference type="Proteomes" id="UP001500967"/>
    </source>
</evidence>
<dbReference type="Gene3D" id="3.40.50.2000">
    <property type="entry name" value="Glycogen Phosphorylase B"/>
    <property type="match status" value="3"/>
</dbReference>
<organism evidence="5 6">
    <name type="scientific">Cryptosporangium japonicum</name>
    <dbReference type="NCBI Taxonomy" id="80872"/>
    <lineage>
        <taxon>Bacteria</taxon>
        <taxon>Bacillati</taxon>
        <taxon>Actinomycetota</taxon>
        <taxon>Actinomycetes</taxon>
        <taxon>Cryptosporangiales</taxon>
        <taxon>Cryptosporangiaceae</taxon>
        <taxon>Cryptosporangium</taxon>
    </lineage>
</organism>
<dbReference type="PANTHER" id="PTHR45947">
    <property type="entry name" value="SULFOQUINOVOSYL TRANSFERASE SQD2"/>
    <property type="match status" value="1"/>
</dbReference>
<dbReference type="InterPro" id="IPR050194">
    <property type="entry name" value="Glycosyltransferase_grp1"/>
</dbReference>
<dbReference type="Proteomes" id="UP001500967">
    <property type="component" value="Unassembled WGS sequence"/>
</dbReference>
<dbReference type="PANTHER" id="PTHR45947:SF3">
    <property type="entry name" value="SULFOQUINOVOSYL TRANSFERASE SQD2"/>
    <property type="match status" value="1"/>
</dbReference>
<dbReference type="RefSeq" id="WP_344647901.1">
    <property type="nucleotide sequence ID" value="NZ_BAAAGX010000006.1"/>
</dbReference>
<name>A0ABN0TUE1_9ACTN</name>
<evidence type="ECO:0000313" key="5">
    <source>
        <dbReference type="EMBL" id="GAA0229861.1"/>
    </source>
</evidence>
<proteinExistence type="predicted"/>
<dbReference type="InterPro" id="IPR028098">
    <property type="entry name" value="Glyco_trans_4-like_N"/>
</dbReference>
<accession>A0ABN0TUE1</accession>
<dbReference type="SUPFAM" id="SSF53756">
    <property type="entry name" value="UDP-Glycosyltransferase/glycogen phosphorylase"/>
    <property type="match status" value="1"/>
</dbReference>
<protein>
    <submittedName>
        <fullName evidence="5">Glycosyltransferase family 4 protein</fullName>
    </submittedName>
</protein>
<dbReference type="InterPro" id="IPR001296">
    <property type="entry name" value="Glyco_trans_1"/>
</dbReference>
<keyword evidence="1" id="KW-0328">Glycosyltransferase</keyword>
<keyword evidence="2" id="KW-0808">Transferase</keyword>
<evidence type="ECO:0000256" key="2">
    <source>
        <dbReference type="ARBA" id="ARBA00022679"/>
    </source>
</evidence>
<dbReference type="Pfam" id="PF13439">
    <property type="entry name" value="Glyco_transf_4"/>
    <property type="match status" value="1"/>
</dbReference>
<dbReference type="Pfam" id="PF00534">
    <property type="entry name" value="Glycos_transf_1"/>
    <property type="match status" value="1"/>
</dbReference>
<feature type="domain" description="Glycosyltransferase subfamily 4-like N-terminal" evidence="4">
    <location>
        <begin position="18"/>
        <end position="145"/>
    </location>
</feature>
<evidence type="ECO:0000256" key="1">
    <source>
        <dbReference type="ARBA" id="ARBA00022676"/>
    </source>
</evidence>
<feature type="domain" description="Glycosyl transferase family 1" evidence="3">
    <location>
        <begin position="257"/>
        <end position="411"/>
    </location>
</feature>
<gene>
    <name evidence="5" type="ORF">GCM10009539_14050</name>
</gene>
<dbReference type="EMBL" id="BAAAGX010000006">
    <property type="protein sequence ID" value="GAA0229861.1"/>
    <property type="molecule type" value="Genomic_DNA"/>
</dbReference>
<evidence type="ECO:0000259" key="4">
    <source>
        <dbReference type="Pfam" id="PF13439"/>
    </source>
</evidence>
<comment type="caution">
    <text evidence="5">The sequence shown here is derived from an EMBL/GenBank/DDBJ whole genome shotgun (WGS) entry which is preliminary data.</text>
</comment>
<keyword evidence="6" id="KW-1185">Reference proteome</keyword>
<sequence length="454" mass="47087">MTGLRIAHFSDTFLPRRDGVITSIRTLAGALAERGHESVLFAPEYPARTPVGFPVVGLPSVPCGVADLRLATWPRSRQVARVAAVSPDVVHVHTPGPAGLLGVLAAAKLGLPLVQTYHTDLHAYLEAYKIPTTALRVIRAAYARRLAGPSPFGDTDRPPAGTASGTFLVGARTPERRRAALRVVRGAAGAWRSERRSATRCGLLDAANAAFFGGTDVVVVPTAAVLRRSPLPIDPARVVQVPTGVRERPAPAGARAAFRDRYGIPGDAPLVLFVGRVNREKNVDALLAATATLASSLPDVRVALVGAVYEPRWLAGLLRTHGVGDRVVTTGQLPAADVAEAYAAADVFAFPSLTDTQGLVLQEAALAGLPVVLSDTVLHAHGPLAGAAVCASGDGFAAAIAALLIDPALAAATATACRAAALRHTPDAYGAAIEAVYHRARAGKRTPTPLRAIA</sequence>
<evidence type="ECO:0000259" key="3">
    <source>
        <dbReference type="Pfam" id="PF00534"/>
    </source>
</evidence>